<dbReference type="Gene3D" id="3.30.70.100">
    <property type="match status" value="1"/>
</dbReference>
<dbReference type="EMBL" id="LR743504">
    <property type="protein sequence ID" value="CAA2102960.1"/>
    <property type="molecule type" value="Genomic_DNA"/>
</dbReference>
<evidence type="ECO:0000313" key="2">
    <source>
        <dbReference type="EMBL" id="CAA2102960.1"/>
    </source>
</evidence>
<dbReference type="AlphaFoldDB" id="A0A679J8E2"/>
<dbReference type="GO" id="GO:0071949">
    <property type="term" value="F:FAD binding"/>
    <property type="evidence" value="ECO:0007669"/>
    <property type="project" value="InterPro"/>
</dbReference>
<proteinExistence type="predicted"/>
<organism evidence="2">
    <name type="scientific">Methylobacterium bullatum</name>
    <dbReference type="NCBI Taxonomy" id="570505"/>
    <lineage>
        <taxon>Bacteria</taxon>
        <taxon>Pseudomonadati</taxon>
        <taxon>Pseudomonadota</taxon>
        <taxon>Alphaproteobacteria</taxon>
        <taxon>Hyphomicrobiales</taxon>
        <taxon>Methylobacteriaceae</taxon>
        <taxon>Methylobacterium</taxon>
    </lineage>
</organism>
<dbReference type="SMART" id="SM01034">
    <property type="entry name" value="BLUF"/>
    <property type="match status" value="1"/>
</dbReference>
<dbReference type="PROSITE" id="PS50925">
    <property type="entry name" value="BLUF"/>
    <property type="match status" value="1"/>
</dbReference>
<accession>A0A679J8E2</accession>
<reference evidence="2" key="1">
    <citation type="submission" date="2019-12" db="EMBL/GenBank/DDBJ databases">
        <authorList>
            <person name="Cremers G."/>
        </authorList>
    </citation>
    <scope>NUCLEOTIDE SEQUENCE</scope>
    <source>
        <strain evidence="2">Mbul1</strain>
    </source>
</reference>
<name>A0A679J8E2_9HYPH</name>
<sequence length="161" mass="17471">MPLSQIVFYSRNLVKLTGGSMRDMVRDILASCSRYDRASGMTGALVFNEDFFLQAMEGEASTISEQLWNLAADSRHSGMVLVSAAPVQQRSLGGWTVGYAGRSEALNALYLQYGPTAKFDPTEMSAASIIALLRAFTELDASHFVQRSGQPGIVAMKPVAR</sequence>
<protein>
    <recommendedName>
        <fullName evidence="1">BLUF domain-containing protein</fullName>
    </recommendedName>
</protein>
<dbReference type="InterPro" id="IPR007024">
    <property type="entry name" value="BLUF_domain"/>
</dbReference>
<dbReference type="InterPro" id="IPR036046">
    <property type="entry name" value="Acylphosphatase-like_dom_sf"/>
</dbReference>
<evidence type="ECO:0000259" key="1">
    <source>
        <dbReference type="PROSITE" id="PS50925"/>
    </source>
</evidence>
<feature type="domain" description="BLUF" evidence="1">
    <location>
        <begin position="3"/>
        <end position="98"/>
    </location>
</feature>
<dbReference type="Pfam" id="PF04940">
    <property type="entry name" value="BLUF"/>
    <property type="match status" value="1"/>
</dbReference>
<dbReference type="GO" id="GO:0009882">
    <property type="term" value="F:blue light photoreceptor activity"/>
    <property type="evidence" value="ECO:0007669"/>
    <property type="project" value="InterPro"/>
</dbReference>
<gene>
    <name evidence="2" type="ORF">MBUL_01950</name>
</gene>
<dbReference type="SUPFAM" id="SSF54975">
    <property type="entry name" value="Acylphosphatase/BLUF domain-like"/>
    <property type="match status" value="1"/>
</dbReference>